<feature type="active site" evidence="9">
    <location>
        <position position="73"/>
    </location>
</feature>
<keyword evidence="8" id="KW-0963">Cytoplasm</keyword>
<dbReference type="NCBIfam" id="TIGR00652">
    <property type="entry name" value="DapF"/>
    <property type="match status" value="1"/>
</dbReference>
<feature type="active site" description="Proton donor" evidence="8">
    <location>
        <position position="73"/>
    </location>
</feature>
<sequence>MGRKFSKYHGAGNDFVMIDGRTEPFDATPERVAALCRRRTGIGADGLMILESDPAEEFRMRYFNADGGEATMCGNGGRCIALFAHHLGIGGMRKRFIGVDGPHTAELLRVEGPEGEIRLGMIDVRRVEVHPEYLFLDTGSPHYVEFVESVRGVDVAGRGAAIRHSAAFAARGGTNVNFVEIVSDGHIRIRTFERGVEAETLACGTGATASAIAAAVRTGSPCRDYRVDVEGGTLRVAFEPDGKGGFTRIELTGPARKVFEGEFANDFRRDGEPEFQKKS</sequence>
<evidence type="ECO:0000256" key="2">
    <source>
        <dbReference type="ARBA" id="ARBA00010219"/>
    </source>
</evidence>
<dbReference type="EC" id="5.1.1.7" evidence="3 8"/>
<keyword evidence="4 8" id="KW-0028">Amino-acid biosynthesis</keyword>
<comment type="caution">
    <text evidence="8">Lacks conserved residue(s) required for the propagation of feature annotation.</text>
</comment>
<evidence type="ECO:0000313" key="11">
    <source>
        <dbReference type="Proteomes" id="UP001059295"/>
    </source>
</evidence>
<feature type="binding site" evidence="8">
    <location>
        <begin position="204"/>
        <end position="205"/>
    </location>
    <ligand>
        <name>substrate</name>
    </ligand>
</feature>
<dbReference type="GO" id="GO:0008837">
    <property type="term" value="F:diaminopimelate epimerase activity"/>
    <property type="evidence" value="ECO:0007669"/>
    <property type="project" value="UniProtKB-EC"/>
</dbReference>
<evidence type="ECO:0000256" key="5">
    <source>
        <dbReference type="ARBA" id="ARBA00023154"/>
    </source>
</evidence>
<feature type="site" description="Could be important to modulate the pK values of the two catalytic cysteine residues" evidence="8">
    <location>
        <position position="193"/>
    </location>
</feature>
<feature type="binding site" evidence="8">
    <location>
        <position position="64"/>
    </location>
    <ligand>
        <name>substrate</name>
    </ligand>
</feature>
<dbReference type="PANTHER" id="PTHR31689">
    <property type="entry name" value="DIAMINOPIMELATE EPIMERASE, CHLOROPLASTIC"/>
    <property type="match status" value="1"/>
</dbReference>
<evidence type="ECO:0000256" key="9">
    <source>
        <dbReference type="PROSITE-ProRule" id="PRU10125"/>
    </source>
</evidence>
<dbReference type="InterPro" id="IPR018510">
    <property type="entry name" value="DAP_epimerase_AS"/>
</dbReference>
<dbReference type="InterPro" id="IPR001653">
    <property type="entry name" value="DAP_epimerase_DapF"/>
</dbReference>
<comment type="subcellular location">
    <subcellularLocation>
        <location evidence="8">Cytoplasm</location>
    </subcellularLocation>
</comment>
<dbReference type="PROSITE" id="PS01326">
    <property type="entry name" value="DAP_EPIMERASE"/>
    <property type="match status" value="1"/>
</dbReference>
<evidence type="ECO:0000256" key="1">
    <source>
        <dbReference type="ARBA" id="ARBA00005196"/>
    </source>
</evidence>
<evidence type="ECO:0000256" key="3">
    <source>
        <dbReference type="ARBA" id="ARBA00013080"/>
    </source>
</evidence>
<evidence type="ECO:0000313" key="10">
    <source>
        <dbReference type="EMBL" id="UWN56271.1"/>
    </source>
</evidence>
<feature type="site" description="Could be important to modulate the pK values of the two catalytic cysteine residues" evidence="8">
    <location>
        <position position="142"/>
    </location>
</feature>
<organism evidence="10 11">
    <name type="scientific">Alistipes ihumii AP11</name>
    <dbReference type="NCBI Taxonomy" id="1211813"/>
    <lineage>
        <taxon>Bacteria</taxon>
        <taxon>Pseudomonadati</taxon>
        <taxon>Bacteroidota</taxon>
        <taxon>Bacteroidia</taxon>
        <taxon>Bacteroidales</taxon>
        <taxon>Rikenellaceae</taxon>
        <taxon>Alistipes</taxon>
    </lineage>
</organism>
<dbReference type="Gene3D" id="3.10.310.10">
    <property type="entry name" value="Diaminopimelate Epimerase, Chain A, domain 1"/>
    <property type="match status" value="2"/>
</dbReference>
<dbReference type="Proteomes" id="UP001059295">
    <property type="component" value="Chromosome"/>
</dbReference>
<evidence type="ECO:0000256" key="4">
    <source>
        <dbReference type="ARBA" id="ARBA00022605"/>
    </source>
</evidence>
<comment type="function">
    <text evidence="8">Catalyzes the stereoinversion of LL-2,6-diaminopimelate (L,L-DAP) to meso-diaminopimelate (meso-DAP), a precursor of L-lysine and an essential component of the bacterial peptidoglycan.</text>
</comment>
<dbReference type="Pfam" id="PF01678">
    <property type="entry name" value="DAP_epimerase"/>
    <property type="match status" value="2"/>
</dbReference>
<proteinExistence type="inferred from homology"/>
<dbReference type="RefSeq" id="WP_019246050.1">
    <property type="nucleotide sequence ID" value="NZ_CAPH01000013.1"/>
</dbReference>
<gene>
    <name evidence="8 10" type="primary">dapF</name>
    <name evidence="10" type="ORF">NQ491_06240</name>
</gene>
<feature type="binding site" evidence="8">
    <location>
        <begin position="74"/>
        <end position="75"/>
    </location>
    <ligand>
        <name>substrate</name>
    </ligand>
</feature>
<comment type="pathway">
    <text evidence="1 8">Amino-acid biosynthesis; L-lysine biosynthesis via DAP pathway; DL-2,6-diaminopimelate from LL-2,6-diaminopimelate: step 1/1.</text>
</comment>
<evidence type="ECO:0000256" key="7">
    <source>
        <dbReference type="ARBA" id="ARBA00051712"/>
    </source>
</evidence>
<comment type="catalytic activity">
    <reaction evidence="7 8">
        <text>(2S,6S)-2,6-diaminopimelate = meso-2,6-diaminopimelate</text>
        <dbReference type="Rhea" id="RHEA:15393"/>
        <dbReference type="ChEBI" id="CHEBI:57609"/>
        <dbReference type="ChEBI" id="CHEBI:57791"/>
        <dbReference type="EC" id="5.1.1.7"/>
    </reaction>
</comment>
<keyword evidence="11" id="KW-1185">Reference proteome</keyword>
<feature type="binding site" evidence="8">
    <location>
        <begin position="193"/>
        <end position="194"/>
    </location>
    <ligand>
        <name>substrate</name>
    </ligand>
</feature>
<accession>A0ABY5UW04</accession>
<evidence type="ECO:0000256" key="8">
    <source>
        <dbReference type="HAMAP-Rule" id="MF_00197"/>
    </source>
</evidence>
<reference evidence="10" key="1">
    <citation type="journal article" date="2022" name="Cell">
        <title>Design, construction, and in vivo augmentation of a complex gut microbiome.</title>
        <authorList>
            <person name="Cheng A.G."/>
            <person name="Ho P.Y."/>
            <person name="Aranda-Diaz A."/>
            <person name="Jain S."/>
            <person name="Yu F.B."/>
            <person name="Meng X."/>
            <person name="Wang M."/>
            <person name="Iakiviak M."/>
            <person name="Nagashima K."/>
            <person name="Zhao A."/>
            <person name="Murugkar P."/>
            <person name="Patil A."/>
            <person name="Atabakhsh K."/>
            <person name="Weakley A."/>
            <person name="Yan J."/>
            <person name="Brumbaugh A.R."/>
            <person name="Higginbottom S."/>
            <person name="Dimas A."/>
            <person name="Shiver A.L."/>
            <person name="Deutschbauer A."/>
            <person name="Neff N."/>
            <person name="Sonnenburg J.L."/>
            <person name="Huang K.C."/>
            <person name="Fischbach M.A."/>
        </authorList>
    </citation>
    <scope>NUCLEOTIDE SEQUENCE</scope>
    <source>
        <strain evidence="10">AP11</strain>
    </source>
</reference>
<dbReference type="HAMAP" id="MF_00197">
    <property type="entry name" value="DAP_epimerase"/>
    <property type="match status" value="1"/>
</dbReference>
<name>A0ABY5UW04_9BACT</name>
<keyword evidence="5 8" id="KW-0457">Lysine biosynthesis</keyword>
<feature type="binding site" evidence="8">
    <location>
        <position position="175"/>
    </location>
    <ligand>
        <name>substrate</name>
    </ligand>
</feature>
<comment type="similarity">
    <text evidence="2 8">Belongs to the diaminopimelate epimerase family.</text>
</comment>
<comment type="subunit">
    <text evidence="8">Homodimer.</text>
</comment>
<dbReference type="SUPFAM" id="SSF54506">
    <property type="entry name" value="Diaminopimelate epimerase-like"/>
    <property type="match status" value="2"/>
</dbReference>
<dbReference type="GeneID" id="82891316"/>
<protein>
    <recommendedName>
        <fullName evidence="3 8">Diaminopimelate epimerase</fullName>
        <shortName evidence="8">DAP epimerase</shortName>
        <ecNumber evidence="3 8">5.1.1.7</ecNumber>
    </recommendedName>
    <alternativeName>
        <fullName evidence="8">PLP-independent amino acid racemase</fullName>
    </alternativeName>
</protein>
<evidence type="ECO:0000256" key="6">
    <source>
        <dbReference type="ARBA" id="ARBA00023235"/>
    </source>
</evidence>
<feature type="binding site" evidence="8">
    <location>
        <position position="13"/>
    </location>
    <ligand>
        <name>substrate</name>
    </ligand>
</feature>
<dbReference type="PANTHER" id="PTHR31689:SF0">
    <property type="entry name" value="DIAMINOPIMELATE EPIMERASE"/>
    <property type="match status" value="1"/>
</dbReference>
<dbReference type="EMBL" id="CP102294">
    <property type="protein sequence ID" value="UWN56271.1"/>
    <property type="molecule type" value="Genomic_DNA"/>
</dbReference>
<keyword evidence="6 8" id="KW-0413">Isomerase</keyword>
<feature type="active site" description="Proton acceptor" evidence="8">
    <location>
        <position position="203"/>
    </location>
</feature>